<organism evidence="1 2">
    <name type="scientific">Streptomyces yaizuensis</name>
    <dbReference type="NCBI Taxonomy" id="2989713"/>
    <lineage>
        <taxon>Bacteria</taxon>
        <taxon>Bacillati</taxon>
        <taxon>Actinomycetota</taxon>
        <taxon>Actinomycetes</taxon>
        <taxon>Kitasatosporales</taxon>
        <taxon>Streptomycetaceae</taxon>
        <taxon>Streptomyces</taxon>
    </lineage>
</organism>
<comment type="caution">
    <text evidence="1">The sequence shown here is derived from an EMBL/GenBank/DDBJ whole genome shotgun (WGS) entry which is preliminary data.</text>
</comment>
<dbReference type="Proteomes" id="UP001291653">
    <property type="component" value="Unassembled WGS sequence"/>
</dbReference>
<dbReference type="EMBL" id="BSBI01000009">
    <property type="protein sequence ID" value="GLF96995.1"/>
    <property type="molecule type" value="Genomic_DNA"/>
</dbReference>
<gene>
    <name evidence="1" type="ORF">SYYSPA8_21880</name>
</gene>
<dbReference type="PROSITE" id="PS51318">
    <property type="entry name" value="TAT"/>
    <property type="match status" value="1"/>
</dbReference>
<evidence type="ECO:0000313" key="1">
    <source>
        <dbReference type="EMBL" id="GLF96995.1"/>
    </source>
</evidence>
<proteinExistence type="predicted"/>
<sequence>MNDVDRRRFLRIAGATAGFAALSDSVERAAALPAKRRHGTIEDVEHIVVLTQENRSLDG</sequence>
<evidence type="ECO:0000313" key="2">
    <source>
        <dbReference type="Proteomes" id="UP001291653"/>
    </source>
</evidence>
<reference evidence="1 2" key="1">
    <citation type="submission" date="2022-10" db="EMBL/GenBank/DDBJ databases">
        <title>Draft genome sequence of Streptomyces sp. YSPA8.</title>
        <authorList>
            <person name="Moriuchi R."/>
            <person name="Dohra H."/>
            <person name="Yamamura H."/>
            <person name="Kodani S."/>
        </authorList>
    </citation>
    <scope>NUCLEOTIDE SEQUENCE [LARGE SCALE GENOMIC DNA]</scope>
    <source>
        <strain evidence="1 2">YSPA8</strain>
    </source>
</reference>
<dbReference type="RefSeq" id="WP_323449127.1">
    <property type="nucleotide sequence ID" value="NZ_BSBI01000009.1"/>
</dbReference>
<evidence type="ECO:0008006" key="3">
    <source>
        <dbReference type="Google" id="ProtNLM"/>
    </source>
</evidence>
<accession>A0ABQ5P3C5</accession>
<name>A0ABQ5P3C5_9ACTN</name>
<keyword evidence="2" id="KW-1185">Reference proteome</keyword>
<protein>
    <recommendedName>
        <fullName evidence="3">Phospholipase C</fullName>
    </recommendedName>
</protein>
<dbReference type="InterPro" id="IPR006311">
    <property type="entry name" value="TAT_signal"/>
</dbReference>